<dbReference type="HOGENOM" id="CLU_002812_0_0_1"/>
<dbReference type="InterPro" id="IPR050561">
    <property type="entry name" value="PTP"/>
</dbReference>
<keyword evidence="2" id="KW-1185">Reference proteome</keyword>
<dbReference type="eggNOG" id="ENOG502QQ90">
    <property type="taxonomic scope" value="Eukaryota"/>
</dbReference>
<evidence type="ECO:0008006" key="3">
    <source>
        <dbReference type="Google" id="ProtNLM"/>
    </source>
</evidence>
<evidence type="ECO:0000313" key="2">
    <source>
        <dbReference type="Proteomes" id="UP000030671"/>
    </source>
</evidence>
<accession>W4KBR3</accession>
<gene>
    <name evidence="1" type="ORF">HETIRDRAFT_157046</name>
</gene>
<dbReference type="OrthoDB" id="66369at2759"/>
<dbReference type="RefSeq" id="XP_009545553.1">
    <property type="nucleotide sequence ID" value="XM_009547258.1"/>
</dbReference>
<name>W4KBR3_HETIT</name>
<dbReference type="PANTHER" id="PTHR23339">
    <property type="entry name" value="TYROSINE SPECIFIC PROTEIN PHOSPHATASE AND DUAL SPECIFICITY PROTEIN PHOSPHATASE"/>
    <property type="match status" value="1"/>
</dbReference>
<dbReference type="KEGG" id="hir:HETIRDRAFT_157046"/>
<dbReference type="SMART" id="SM01301">
    <property type="entry name" value="PTPlike_phytase"/>
    <property type="match status" value="3"/>
</dbReference>
<dbReference type="SUPFAM" id="SSF52799">
    <property type="entry name" value="(Phosphotyrosine protein) phosphatases II"/>
    <property type="match status" value="3"/>
</dbReference>
<dbReference type="InterPro" id="IPR029021">
    <property type="entry name" value="Prot-tyrosine_phosphatase-like"/>
</dbReference>
<dbReference type="Gene3D" id="3.90.190.10">
    <property type="entry name" value="Protein tyrosine phosphatase superfamily"/>
    <property type="match status" value="3"/>
</dbReference>
<dbReference type="GeneID" id="20667687"/>
<dbReference type="EMBL" id="KI925457">
    <property type="protein sequence ID" value="ETW83282.1"/>
    <property type="molecule type" value="Genomic_DNA"/>
</dbReference>
<proteinExistence type="predicted"/>
<dbReference type="STRING" id="747525.W4KBR3"/>
<organism evidence="1 2">
    <name type="scientific">Heterobasidion irregulare (strain TC 32-1)</name>
    <dbReference type="NCBI Taxonomy" id="747525"/>
    <lineage>
        <taxon>Eukaryota</taxon>
        <taxon>Fungi</taxon>
        <taxon>Dikarya</taxon>
        <taxon>Basidiomycota</taxon>
        <taxon>Agaricomycotina</taxon>
        <taxon>Agaricomycetes</taxon>
        <taxon>Russulales</taxon>
        <taxon>Bondarzewiaceae</taxon>
        <taxon>Heterobasidion</taxon>
        <taxon>Heterobasidion annosum species complex</taxon>
    </lineage>
</organism>
<sequence>MPQLQRSGPSIVKTRTGSVLSRGFILKTDHYPSGRALDLDLNVHGAPNFRSPRQGNLNVFGAAQPRSQGLRAILSVLRARPNTPNPSNVVWFSTREEPIVYISGRPFVLRDASEPRKTLPLSDRAENLEGIENRLKNDILIESAKYGGLLLTHNEIAVEDGDGAILPTWTAVDAKNVKTSRELWEHLKNDGWRVEANYLDAYLQVIKDTDPLQTSLVFSCGMGAVRTTFAMVAASLVRRRQLMLRGMEDPYASRPDGAQVTKIVQALEQASAQQEMSRSLLRLTYILQQCQPTNPSQQVIELLLSHPTLLDNLRKAHLGNYGIVQSLLGCLDHGLQAKKLVDKVIDSCDHVVNLREDILIHRVKFSLTSLDESSRDQYLGKAVKAIEKYFFMIAFMSYVESQDSFNQSFSGWLKTRTEIWNQVTFLRKSYGSRLNVFAPVNDLSILSKSGSQERSLIRNQKNDVAISGGQVLGDEYSDYVVKNRSGIILRESTLLKSDQWLSQSHHVAHGVRGAINFRNIPGTKIYALGQPTVEAIDEVVHRVHSAHPEASRIIWITLREEPIVYINGAPYCLRRERFSLRNMKGRISNYGGISASRLEILEERLKDDVDAEVNSFGGKLLLHTETPDGSVIPIWEEVRPEDVAVLKDVMTSRKTVGHGIDLHYARIPITAERPPNFSDFSELIDVVLSANMTYTPIVVNDQLGRGRSTLTSIILILIQQWLERSRPPATPRLGSRSLSIDNISLKDTSIRKTAKDHPIHRQSYEIINSLLRVIRKGPAVKIVVDEAIDQCAEVFNLRDSIEESRSQAEQASDEWSKRTIAQKGLYNLRRYFELIVFQAYLQSTEPDTMQNFETFESFVQRLPVIKTFEKELIAEGAGALKPLYRVDLADGVALPDEETSIVANRSGSILSASTILKNDLFLGLQKMTLPERIEGSPNFRRVPLVLQLVSCSGLSSPHDGVDFVPSRDEKHKWVCGRYTYFSIMHIKIVHVCLFSGMPTLQGLRKALTRIDAGPDGDNMVIWTSLREEPVIYIAGQPHVLRLQNRPMENVEATGVDTSLVEAMEDAFKKDVIREVREGQGRILLHDEVEERPNVFTIEPIWEAVTEEDIMTPRDVFQLMTKEGYKIDYGRIAVTDEQAPLPGALAQLYDRVKCGYSKAGDFVFNCQMGRGRTTTGMITACLIATTMNWKDDCITDDAVQERITEEYDNIDGPSEEEAYLQGEYKVILQLVSVMAHGKLAKRLTDRAVDLMQDVQNLRKAIYDNKLKVEACEKGTSKHQKLFNLAVNYLYRYGTLIVFANYLLEMRELLGQETTFPEWLSKHREITKLLSRKTLD</sequence>
<evidence type="ECO:0000313" key="1">
    <source>
        <dbReference type="EMBL" id="ETW83282.1"/>
    </source>
</evidence>
<dbReference type="InParanoid" id="W4KBR3"/>
<reference evidence="1 2" key="1">
    <citation type="journal article" date="2012" name="New Phytol.">
        <title>Insight into trade-off between wood decay and parasitism from the genome of a fungal forest pathogen.</title>
        <authorList>
            <person name="Olson A."/>
            <person name="Aerts A."/>
            <person name="Asiegbu F."/>
            <person name="Belbahri L."/>
            <person name="Bouzid O."/>
            <person name="Broberg A."/>
            <person name="Canback B."/>
            <person name="Coutinho P.M."/>
            <person name="Cullen D."/>
            <person name="Dalman K."/>
            <person name="Deflorio G."/>
            <person name="van Diepen L.T."/>
            <person name="Dunand C."/>
            <person name="Duplessis S."/>
            <person name="Durling M."/>
            <person name="Gonthier P."/>
            <person name="Grimwood J."/>
            <person name="Fossdal C.G."/>
            <person name="Hansson D."/>
            <person name="Henrissat B."/>
            <person name="Hietala A."/>
            <person name="Himmelstrand K."/>
            <person name="Hoffmeister D."/>
            <person name="Hogberg N."/>
            <person name="James T.Y."/>
            <person name="Karlsson M."/>
            <person name="Kohler A."/>
            <person name="Kues U."/>
            <person name="Lee Y.H."/>
            <person name="Lin Y.C."/>
            <person name="Lind M."/>
            <person name="Lindquist E."/>
            <person name="Lombard V."/>
            <person name="Lucas S."/>
            <person name="Lunden K."/>
            <person name="Morin E."/>
            <person name="Murat C."/>
            <person name="Park J."/>
            <person name="Raffaello T."/>
            <person name="Rouze P."/>
            <person name="Salamov A."/>
            <person name="Schmutz J."/>
            <person name="Solheim H."/>
            <person name="Stahlberg J."/>
            <person name="Velez H."/>
            <person name="de Vries R.P."/>
            <person name="Wiebenga A."/>
            <person name="Woodward S."/>
            <person name="Yakovlev I."/>
            <person name="Garbelotto M."/>
            <person name="Martin F."/>
            <person name="Grigoriev I.V."/>
            <person name="Stenlid J."/>
        </authorList>
    </citation>
    <scope>NUCLEOTIDE SEQUENCE [LARGE SCALE GENOMIC DNA]</scope>
    <source>
        <strain evidence="1 2">TC 32-1</strain>
    </source>
</reference>
<dbReference type="Pfam" id="PF14566">
    <property type="entry name" value="PTPlike_phytase"/>
    <property type="match status" value="3"/>
</dbReference>
<dbReference type="Proteomes" id="UP000030671">
    <property type="component" value="Unassembled WGS sequence"/>
</dbReference>
<dbReference type="CDD" id="cd14496">
    <property type="entry name" value="PTP_paladin"/>
    <property type="match status" value="2"/>
</dbReference>
<protein>
    <recommendedName>
        <fullName evidence="3">Paladin</fullName>
    </recommendedName>
</protein>